<organism evidence="2 3">
    <name type="scientific">Marinobacter albus</name>
    <dbReference type="NCBI Taxonomy" id="3030833"/>
    <lineage>
        <taxon>Bacteria</taxon>
        <taxon>Pseudomonadati</taxon>
        <taxon>Pseudomonadota</taxon>
        <taxon>Gammaproteobacteria</taxon>
        <taxon>Pseudomonadales</taxon>
        <taxon>Marinobacteraceae</taxon>
        <taxon>Marinobacter</taxon>
    </lineage>
</organism>
<keyword evidence="1" id="KW-0472">Membrane</keyword>
<sequence>MTDPNSVRLWWLALAAGLIPLLTIHLTFMVSVLEGHVSFCIPYWDSCTSISKTGRHGTSYFIFKGAMLPAALLGLLFWWFNGRWLRQLGVRSAAIVWVPWLGLIASAALAAYTVALGHEGDGFNLMRRTGVVLYLSLTFLCELLISAALREHPVWRGEGKWLLALCQLTLAIGILSVILNGVAPGFYSRTDDAFEWVFALLINVHALMLARLWRKSRFRVRFWVG</sequence>
<gene>
    <name evidence="2" type="ORF">QQF73_13695</name>
</gene>
<keyword evidence="1" id="KW-1133">Transmembrane helix</keyword>
<evidence type="ECO:0008006" key="4">
    <source>
        <dbReference type="Google" id="ProtNLM"/>
    </source>
</evidence>
<reference evidence="2 3" key="1">
    <citation type="submission" date="2023-05" db="EMBL/GenBank/DDBJ databases">
        <title>Marinobacter albus sp. nov., a marine bacterium isolated from sand in a coastal intertidal zone of huludao.</title>
        <authorList>
            <person name="Deng T."/>
        </authorList>
    </citation>
    <scope>NUCLEOTIDE SEQUENCE [LARGE SCALE GENOMIC DNA]</scope>
    <source>
        <strain evidence="2 3">M216</strain>
    </source>
</reference>
<dbReference type="Proteomes" id="UP001223547">
    <property type="component" value="Unassembled WGS sequence"/>
</dbReference>
<protein>
    <recommendedName>
        <fullName evidence="4">DUF998 domain-containing protein</fullName>
    </recommendedName>
</protein>
<feature type="transmembrane region" description="Helical" evidence="1">
    <location>
        <begin position="193"/>
        <end position="213"/>
    </location>
</feature>
<feature type="transmembrane region" description="Helical" evidence="1">
    <location>
        <begin position="92"/>
        <end position="111"/>
    </location>
</feature>
<dbReference type="EMBL" id="JASSQD010000002">
    <property type="protein sequence ID" value="MDK9558683.1"/>
    <property type="molecule type" value="Genomic_DNA"/>
</dbReference>
<feature type="transmembrane region" description="Helical" evidence="1">
    <location>
        <begin position="131"/>
        <end position="149"/>
    </location>
</feature>
<feature type="transmembrane region" description="Helical" evidence="1">
    <location>
        <begin position="61"/>
        <end position="80"/>
    </location>
</feature>
<feature type="transmembrane region" description="Helical" evidence="1">
    <location>
        <begin position="9"/>
        <end position="33"/>
    </location>
</feature>
<comment type="caution">
    <text evidence="2">The sequence shown here is derived from an EMBL/GenBank/DDBJ whole genome shotgun (WGS) entry which is preliminary data.</text>
</comment>
<evidence type="ECO:0000313" key="2">
    <source>
        <dbReference type="EMBL" id="MDK9558683.1"/>
    </source>
</evidence>
<dbReference type="RefSeq" id="WP_219867783.1">
    <property type="nucleotide sequence ID" value="NZ_JASSQD010000002.1"/>
</dbReference>
<proteinExistence type="predicted"/>
<keyword evidence="3" id="KW-1185">Reference proteome</keyword>
<accession>A0ABT7HEA2</accession>
<evidence type="ECO:0000313" key="3">
    <source>
        <dbReference type="Proteomes" id="UP001223547"/>
    </source>
</evidence>
<keyword evidence="1" id="KW-0812">Transmembrane</keyword>
<feature type="transmembrane region" description="Helical" evidence="1">
    <location>
        <begin position="161"/>
        <end position="187"/>
    </location>
</feature>
<name>A0ABT7HEA2_9GAMM</name>
<evidence type="ECO:0000256" key="1">
    <source>
        <dbReference type="SAM" id="Phobius"/>
    </source>
</evidence>